<evidence type="ECO:0000256" key="1">
    <source>
        <dbReference type="ARBA" id="ARBA00001933"/>
    </source>
</evidence>
<evidence type="ECO:0000256" key="4">
    <source>
        <dbReference type="ARBA" id="ARBA00022679"/>
    </source>
</evidence>
<dbReference type="Pfam" id="PF00155">
    <property type="entry name" value="Aminotran_1_2"/>
    <property type="match status" value="1"/>
</dbReference>
<keyword evidence="5" id="KW-0663">Pyridoxal phosphate</keyword>
<keyword evidence="4" id="KW-0808">Transferase</keyword>
<dbReference type="CDD" id="cd00609">
    <property type="entry name" value="AAT_like"/>
    <property type="match status" value="1"/>
</dbReference>
<evidence type="ECO:0000256" key="3">
    <source>
        <dbReference type="ARBA" id="ARBA00022576"/>
    </source>
</evidence>
<dbReference type="PANTHER" id="PTHR46383:SF2">
    <property type="entry name" value="AMINOTRANSFERASE"/>
    <property type="match status" value="1"/>
</dbReference>
<comment type="similarity">
    <text evidence="2">Belongs to the class-I pyridoxal-phosphate-dependent aminotransferase family.</text>
</comment>
<name>A0A383DJ43_9ZZZZ</name>
<dbReference type="InterPro" id="IPR004839">
    <property type="entry name" value="Aminotransferase_I/II_large"/>
</dbReference>
<dbReference type="InterPro" id="IPR015424">
    <property type="entry name" value="PyrdxlP-dep_Trfase"/>
</dbReference>
<sequence>VALKASSRGQVPPFLVMDVMRDAAQLEKAGRNILHLEVGQPSTGIPQQASQYLQKILGEERLGYTLTSGLPCLRERIAQHYLDTYQVEVEPKRIFVTTGSSAGFLLAFLAAFDSGDRVAVPCPGYPAYRHILNSIGVDTPLLSVDHESRFQPTVQLLEALPEIPDGIIVASPSNPTGTVIPDKALREITHYCDVNGIRLISDEIYHGISYGSEPVTIAALSSSA</sequence>
<dbReference type="Gene3D" id="3.40.640.10">
    <property type="entry name" value="Type I PLP-dependent aspartate aminotransferase-like (Major domain)"/>
    <property type="match status" value="1"/>
</dbReference>
<dbReference type="GO" id="GO:0006520">
    <property type="term" value="P:amino acid metabolic process"/>
    <property type="evidence" value="ECO:0007669"/>
    <property type="project" value="InterPro"/>
</dbReference>
<dbReference type="GO" id="GO:0008483">
    <property type="term" value="F:transaminase activity"/>
    <property type="evidence" value="ECO:0007669"/>
    <property type="project" value="UniProtKB-KW"/>
</dbReference>
<dbReference type="InterPro" id="IPR015421">
    <property type="entry name" value="PyrdxlP-dep_Trfase_major"/>
</dbReference>
<proteinExistence type="inferred from homology"/>
<reference evidence="7" key="1">
    <citation type="submission" date="2018-05" db="EMBL/GenBank/DDBJ databases">
        <authorList>
            <person name="Lanie J.A."/>
            <person name="Ng W.-L."/>
            <person name="Kazmierczak K.M."/>
            <person name="Andrzejewski T.M."/>
            <person name="Davidsen T.M."/>
            <person name="Wayne K.J."/>
            <person name="Tettelin H."/>
            <person name="Glass J.I."/>
            <person name="Rusch D."/>
            <person name="Podicherti R."/>
            <person name="Tsui H.-C.T."/>
            <person name="Winkler M.E."/>
        </authorList>
    </citation>
    <scope>NUCLEOTIDE SEQUENCE</scope>
</reference>
<evidence type="ECO:0000256" key="2">
    <source>
        <dbReference type="ARBA" id="ARBA00007441"/>
    </source>
</evidence>
<dbReference type="InterPro" id="IPR050596">
    <property type="entry name" value="AspAT/PAT-like"/>
</dbReference>
<organism evidence="7">
    <name type="scientific">marine metagenome</name>
    <dbReference type="NCBI Taxonomy" id="408172"/>
    <lineage>
        <taxon>unclassified sequences</taxon>
        <taxon>metagenomes</taxon>
        <taxon>ecological metagenomes</taxon>
    </lineage>
</organism>
<comment type="cofactor">
    <cofactor evidence="1">
        <name>pyridoxal 5'-phosphate</name>
        <dbReference type="ChEBI" id="CHEBI:597326"/>
    </cofactor>
</comment>
<evidence type="ECO:0000313" key="7">
    <source>
        <dbReference type="EMBL" id="SVE44482.1"/>
    </source>
</evidence>
<dbReference type="PANTHER" id="PTHR46383">
    <property type="entry name" value="ASPARTATE AMINOTRANSFERASE"/>
    <property type="match status" value="1"/>
</dbReference>
<dbReference type="GO" id="GO:0030170">
    <property type="term" value="F:pyridoxal phosphate binding"/>
    <property type="evidence" value="ECO:0007669"/>
    <property type="project" value="InterPro"/>
</dbReference>
<evidence type="ECO:0000256" key="5">
    <source>
        <dbReference type="ARBA" id="ARBA00022898"/>
    </source>
</evidence>
<keyword evidence="3" id="KW-0032">Aminotransferase</keyword>
<protein>
    <recommendedName>
        <fullName evidence="6">Aminotransferase class I/classII large domain-containing protein</fullName>
    </recommendedName>
</protein>
<dbReference type="AlphaFoldDB" id="A0A383DJ43"/>
<accession>A0A383DJ43</accession>
<dbReference type="SUPFAM" id="SSF53383">
    <property type="entry name" value="PLP-dependent transferases"/>
    <property type="match status" value="1"/>
</dbReference>
<feature type="non-terminal residue" evidence="7">
    <location>
        <position position="224"/>
    </location>
</feature>
<dbReference type="EMBL" id="UINC01217748">
    <property type="protein sequence ID" value="SVE44482.1"/>
    <property type="molecule type" value="Genomic_DNA"/>
</dbReference>
<evidence type="ECO:0000259" key="6">
    <source>
        <dbReference type="Pfam" id="PF00155"/>
    </source>
</evidence>
<feature type="domain" description="Aminotransferase class I/classII large" evidence="6">
    <location>
        <begin position="32"/>
        <end position="213"/>
    </location>
</feature>
<gene>
    <name evidence="7" type="ORF">METZ01_LOCUS497336</name>
</gene>
<feature type="non-terminal residue" evidence="7">
    <location>
        <position position="1"/>
    </location>
</feature>